<dbReference type="Gene3D" id="3.40.720.10">
    <property type="entry name" value="Alkaline Phosphatase, subunit A"/>
    <property type="match status" value="1"/>
</dbReference>
<comment type="caution">
    <text evidence="7">The sequence shown here is derived from an EMBL/GenBank/DDBJ whole genome shotgun (WGS) entry which is preliminary data.</text>
</comment>
<dbReference type="PANTHER" id="PTHR42693">
    <property type="entry name" value="ARYLSULFATASE FAMILY MEMBER"/>
    <property type="match status" value="1"/>
</dbReference>
<dbReference type="InterPro" id="IPR050738">
    <property type="entry name" value="Sulfatase"/>
</dbReference>
<dbReference type="OrthoDB" id="9803751at2"/>
<dbReference type="InterPro" id="IPR024607">
    <property type="entry name" value="Sulfatase_CS"/>
</dbReference>
<evidence type="ECO:0000259" key="6">
    <source>
        <dbReference type="Pfam" id="PF00884"/>
    </source>
</evidence>
<reference evidence="7 8" key="1">
    <citation type="submission" date="2017-12" db="EMBL/GenBank/DDBJ databases">
        <authorList>
            <person name="Hurst M.R.H."/>
        </authorList>
    </citation>
    <scope>NUCLEOTIDE SEQUENCE [LARGE SCALE GENOMIC DNA]</scope>
    <source>
        <strain evidence="7 8">SY-3-19</strain>
    </source>
</reference>
<keyword evidence="4" id="KW-0106">Calcium</keyword>
<dbReference type="GO" id="GO:0046872">
    <property type="term" value="F:metal ion binding"/>
    <property type="evidence" value="ECO:0007669"/>
    <property type="project" value="UniProtKB-KW"/>
</dbReference>
<evidence type="ECO:0000313" key="8">
    <source>
        <dbReference type="Proteomes" id="UP000239504"/>
    </source>
</evidence>
<keyword evidence="5" id="KW-0472">Membrane</keyword>
<dbReference type="AlphaFoldDB" id="A0A2S7K1N9"/>
<feature type="transmembrane region" description="Helical" evidence="5">
    <location>
        <begin position="12"/>
        <end position="33"/>
    </location>
</feature>
<evidence type="ECO:0000256" key="3">
    <source>
        <dbReference type="ARBA" id="ARBA00022801"/>
    </source>
</evidence>
<keyword evidence="3" id="KW-0378">Hydrolase</keyword>
<dbReference type="SUPFAM" id="SSF53649">
    <property type="entry name" value="Alkaline phosphatase-like"/>
    <property type="match status" value="1"/>
</dbReference>
<dbReference type="EMBL" id="PJCH01000015">
    <property type="protein sequence ID" value="PQA86381.1"/>
    <property type="molecule type" value="Genomic_DNA"/>
</dbReference>
<keyword evidence="8" id="KW-1185">Reference proteome</keyword>
<keyword evidence="5" id="KW-0812">Transmembrane</keyword>
<evidence type="ECO:0000256" key="4">
    <source>
        <dbReference type="ARBA" id="ARBA00022837"/>
    </source>
</evidence>
<feature type="domain" description="Sulfatase N-terminal" evidence="6">
    <location>
        <begin position="54"/>
        <end position="402"/>
    </location>
</feature>
<sequence>MRARQGFKRSVYLVLNLPFLTRFFAATILIAGACAPTAGTENAQERTPPAEPYNIVLIVADDLGVNDVGYNGNPAIATPRLDALATHGAVFRNAYASSPVCATSRAGLLTGVYQQRFGMESNPSPRRLAARTVLDDPGAEMAPEVLGDPPHEERGLPPEAVTIAERLKDAGYKTAHIGKWHLGSADGYTPNDQGYDEFYGFLGGASMFAERDDPDVVGAQLEWNGLDNFLWERLSYSLQRNGESQPERPYQTDAFGAAARDFISKAGGAPFFLSIAFNAPHNPLQAPKDLVAQQPEALPHRNRVYYAMIESLDRNIGVVMDELERTGLRDRTIVIVTSDNGGAAYIRIDDVNSPFRGFKANFWEGGVRVPLVVDVPGAAPADVDEPVSLLDLAPMIFNAAGVEAERLDGHSPLAATAGPRTLAWRNNTLSAVRRGDWKLIRDAKRDRNWLYNLKKDPEEHHNLAETRPDMVAKLTAEYERATADWPTKPAWGPTYYLPVHADPVENPIEAENDDWTYWPG</sequence>
<evidence type="ECO:0000256" key="5">
    <source>
        <dbReference type="SAM" id="Phobius"/>
    </source>
</evidence>
<dbReference type="InterPro" id="IPR017850">
    <property type="entry name" value="Alkaline_phosphatase_core_sf"/>
</dbReference>
<dbReference type="PROSITE" id="PS00149">
    <property type="entry name" value="SULFATASE_2"/>
    <property type="match status" value="1"/>
</dbReference>
<protein>
    <submittedName>
        <fullName evidence="7">Sulfatase</fullName>
    </submittedName>
</protein>
<dbReference type="PROSITE" id="PS51257">
    <property type="entry name" value="PROKAR_LIPOPROTEIN"/>
    <property type="match status" value="1"/>
</dbReference>
<comment type="similarity">
    <text evidence="1">Belongs to the sulfatase family.</text>
</comment>
<evidence type="ECO:0000313" key="7">
    <source>
        <dbReference type="EMBL" id="PQA86381.1"/>
    </source>
</evidence>
<name>A0A2S7K1N9_9PROT</name>
<proteinExistence type="inferred from homology"/>
<dbReference type="Proteomes" id="UP000239504">
    <property type="component" value="Unassembled WGS sequence"/>
</dbReference>
<organism evidence="7 8">
    <name type="scientific">Hyphococcus luteus</name>
    <dbReference type="NCBI Taxonomy" id="2058213"/>
    <lineage>
        <taxon>Bacteria</taxon>
        <taxon>Pseudomonadati</taxon>
        <taxon>Pseudomonadota</taxon>
        <taxon>Alphaproteobacteria</taxon>
        <taxon>Parvularculales</taxon>
        <taxon>Parvularculaceae</taxon>
        <taxon>Hyphococcus</taxon>
    </lineage>
</organism>
<dbReference type="PANTHER" id="PTHR42693:SF53">
    <property type="entry name" value="ENDO-4-O-SULFATASE"/>
    <property type="match status" value="1"/>
</dbReference>
<dbReference type="InterPro" id="IPR000917">
    <property type="entry name" value="Sulfatase_N"/>
</dbReference>
<evidence type="ECO:0000256" key="2">
    <source>
        <dbReference type="ARBA" id="ARBA00022723"/>
    </source>
</evidence>
<dbReference type="Gene3D" id="3.30.1120.10">
    <property type="match status" value="1"/>
</dbReference>
<gene>
    <name evidence="7" type="ORF">CW354_18800</name>
</gene>
<dbReference type="Pfam" id="PF00884">
    <property type="entry name" value="Sulfatase"/>
    <property type="match status" value="1"/>
</dbReference>
<keyword evidence="5" id="KW-1133">Transmembrane helix</keyword>
<evidence type="ECO:0000256" key="1">
    <source>
        <dbReference type="ARBA" id="ARBA00008779"/>
    </source>
</evidence>
<accession>A0A2S7K1N9</accession>
<keyword evidence="2" id="KW-0479">Metal-binding</keyword>
<dbReference type="GO" id="GO:0004065">
    <property type="term" value="F:arylsulfatase activity"/>
    <property type="evidence" value="ECO:0007669"/>
    <property type="project" value="TreeGrafter"/>
</dbReference>